<dbReference type="EMBL" id="CM023481">
    <property type="protein sequence ID" value="KAH6947628.1"/>
    <property type="molecule type" value="Genomic_DNA"/>
</dbReference>
<gene>
    <name evidence="1" type="ORF">HPB50_020334</name>
</gene>
<evidence type="ECO:0000313" key="2">
    <source>
        <dbReference type="Proteomes" id="UP000821845"/>
    </source>
</evidence>
<sequence>MKEANLLRLVQSFVISRGIYVAPYLKFTKAEDKGGDHYEEGDQDGSRSSFEHIDEQNLDFKRVNILDEALKW</sequence>
<organism evidence="1 2">
    <name type="scientific">Hyalomma asiaticum</name>
    <name type="common">Tick</name>
    <dbReference type="NCBI Taxonomy" id="266040"/>
    <lineage>
        <taxon>Eukaryota</taxon>
        <taxon>Metazoa</taxon>
        <taxon>Ecdysozoa</taxon>
        <taxon>Arthropoda</taxon>
        <taxon>Chelicerata</taxon>
        <taxon>Arachnida</taxon>
        <taxon>Acari</taxon>
        <taxon>Parasitiformes</taxon>
        <taxon>Ixodida</taxon>
        <taxon>Ixodoidea</taxon>
        <taxon>Ixodidae</taxon>
        <taxon>Hyalomminae</taxon>
        <taxon>Hyalomma</taxon>
    </lineage>
</organism>
<proteinExistence type="predicted"/>
<comment type="caution">
    <text evidence="1">The sequence shown here is derived from an EMBL/GenBank/DDBJ whole genome shotgun (WGS) entry which is preliminary data.</text>
</comment>
<keyword evidence="2" id="KW-1185">Reference proteome</keyword>
<dbReference type="Proteomes" id="UP000821845">
    <property type="component" value="Chromosome 1"/>
</dbReference>
<accession>A0ACB7TN88</accession>
<protein>
    <submittedName>
        <fullName evidence="1">Uncharacterized protein</fullName>
    </submittedName>
</protein>
<evidence type="ECO:0000313" key="1">
    <source>
        <dbReference type="EMBL" id="KAH6947628.1"/>
    </source>
</evidence>
<reference evidence="1" key="1">
    <citation type="submission" date="2020-05" db="EMBL/GenBank/DDBJ databases">
        <title>Large-scale comparative analyses of tick genomes elucidate their genetic diversity and vector capacities.</title>
        <authorList>
            <person name="Jia N."/>
            <person name="Wang J."/>
            <person name="Shi W."/>
            <person name="Du L."/>
            <person name="Sun Y."/>
            <person name="Zhan W."/>
            <person name="Jiang J."/>
            <person name="Wang Q."/>
            <person name="Zhang B."/>
            <person name="Ji P."/>
            <person name="Sakyi L.B."/>
            <person name="Cui X."/>
            <person name="Yuan T."/>
            <person name="Jiang B."/>
            <person name="Yang W."/>
            <person name="Lam T.T.-Y."/>
            <person name="Chang Q."/>
            <person name="Ding S."/>
            <person name="Wang X."/>
            <person name="Zhu J."/>
            <person name="Ruan X."/>
            <person name="Zhao L."/>
            <person name="Wei J."/>
            <person name="Que T."/>
            <person name="Du C."/>
            <person name="Cheng J."/>
            <person name="Dai P."/>
            <person name="Han X."/>
            <person name="Huang E."/>
            <person name="Gao Y."/>
            <person name="Liu J."/>
            <person name="Shao H."/>
            <person name="Ye R."/>
            <person name="Li L."/>
            <person name="Wei W."/>
            <person name="Wang X."/>
            <person name="Wang C."/>
            <person name="Yang T."/>
            <person name="Huo Q."/>
            <person name="Li W."/>
            <person name="Guo W."/>
            <person name="Chen H."/>
            <person name="Zhou L."/>
            <person name="Ni X."/>
            <person name="Tian J."/>
            <person name="Zhou Y."/>
            <person name="Sheng Y."/>
            <person name="Liu T."/>
            <person name="Pan Y."/>
            <person name="Xia L."/>
            <person name="Li J."/>
            <person name="Zhao F."/>
            <person name="Cao W."/>
        </authorList>
    </citation>
    <scope>NUCLEOTIDE SEQUENCE</scope>
    <source>
        <strain evidence="1">Hyas-2018</strain>
    </source>
</reference>
<name>A0ACB7TN88_HYAAI</name>